<evidence type="ECO:0000256" key="2">
    <source>
        <dbReference type="SAM" id="Phobius"/>
    </source>
</evidence>
<organism evidence="3 4">
    <name type="scientific">Bradyrhizobium brasilense</name>
    <dbReference type="NCBI Taxonomy" id="1419277"/>
    <lineage>
        <taxon>Bacteria</taxon>
        <taxon>Pseudomonadati</taxon>
        <taxon>Pseudomonadota</taxon>
        <taxon>Alphaproteobacteria</taxon>
        <taxon>Hyphomicrobiales</taxon>
        <taxon>Nitrobacteraceae</taxon>
        <taxon>Bradyrhizobium</taxon>
    </lineage>
</organism>
<keyword evidence="2" id="KW-0472">Membrane</keyword>
<feature type="transmembrane region" description="Helical" evidence="2">
    <location>
        <begin position="90"/>
        <end position="107"/>
    </location>
</feature>
<protein>
    <submittedName>
        <fullName evidence="3">Uncharacterized protein</fullName>
    </submittedName>
</protein>
<keyword evidence="2" id="KW-0812">Transmembrane</keyword>
<accession>A0ABY8J7G7</accession>
<name>A0ABY8J7G7_9BRAD</name>
<feature type="region of interest" description="Disordered" evidence="1">
    <location>
        <begin position="30"/>
        <end position="54"/>
    </location>
</feature>
<proteinExistence type="predicted"/>
<evidence type="ECO:0000313" key="3">
    <source>
        <dbReference type="EMBL" id="WFU61352.1"/>
    </source>
</evidence>
<dbReference type="EMBL" id="CP121646">
    <property type="protein sequence ID" value="WFU61352.1"/>
    <property type="molecule type" value="Genomic_DNA"/>
</dbReference>
<gene>
    <name evidence="3" type="ORF">QA636_28085</name>
</gene>
<reference evidence="3 4" key="1">
    <citation type="submission" date="2023-04" db="EMBL/GenBank/DDBJ databases">
        <title>Australian commercial rhizobial inoculants.</title>
        <authorList>
            <person name="Kohlmeier M.G."/>
            <person name="O'Hara G.W."/>
            <person name="Colombi E."/>
            <person name="Ramsay J.P."/>
            <person name="Terpolilli J."/>
        </authorList>
    </citation>
    <scope>NUCLEOTIDE SEQUENCE [LARGE SCALE GENOMIC DNA]</scope>
    <source>
        <strain evidence="3 4">CB627</strain>
    </source>
</reference>
<dbReference type="Proteomes" id="UP001221546">
    <property type="component" value="Chromosome"/>
</dbReference>
<keyword evidence="2" id="KW-1133">Transmembrane helix</keyword>
<dbReference type="RefSeq" id="WP_225646077.1">
    <property type="nucleotide sequence ID" value="NZ_CP121646.1"/>
</dbReference>
<sequence>MSMGDGLGPWQQRAHFTSNQQGSSYSVWGATSGALKSGPRGRSLGKGASQSRSNMQIHPKAYLQFISRIWHSRVLPPRDRNPTSRDASPLLIYIAAVLALLLAILIVDRHGAPFQFPEHVGDPAEINPIFMSF</sequence>
<evidence type="ECO:0000256" key="1">
    <source>
        <dbReference type="SAM" id="MobiDB-lite"/>
    </source>
</evidence>
<evidence type="ECO:0000313" key="4">
    <source>
        <dbReference type="Proteomes" id="UP001221546"/>
    </source>
</evidence>
<keyword evidence="4" id="KW-1185">Reference proteome</keyword>